<protein>
    <recommendedName>
        <fullName evidence="1">PH domain-containing protein</fullName>
    </recommendedName>
</protein>
<proteinExistence type="predicted"/>
<dbReference type="STRING" id="1943.AQJ64_15935"/>
<comment type="caution">
    <text evidence="2">The sequence shown here is derived from an EMBL/GenBank/DDBJ whole genome shotgun (WGS) entry which is preliminary data.</text>
</comment>
<evidence type="ECO:0000313" key="3">
    <source>
        <dbReference type="Proteomes" id="UP000052982"/>
    </source>
</evidence>
<name>A0A101T1V4_9ACTN</name>
<accession>A0A101T1V4</accession>
<gene>
    <name evidence="2" type="ORF">AQJ64_15935</name>
</gene>
<reference evidence="2 3" key="1">
    <citation type="submission" date="2015-10" db="EMBL/GenBank/DDBJ databases">
        <title>Draft genome sequence of Streptomyces griseoruber DSM 40281, type strain for the species Streptomyces griseoruber.</title>
        <authorList>
            <person name="Ruckert C."/>
            <person name="Winkler A."/>
            <person name="Kalinowski J."/>
            <person name="Kampfer P."/>
            <person name="Glaeser S."/>
        </authorList>
    </citation>
    <scope>NUCLEOTIDE SEQUENCE [LARGE SCALE GENOMIC DNA]</scope>
    <source>
        <strain evidence="2 3">DSM 40281</strain>
    </source>
</reference>
<dbReference type="InterPro" id="IPR001849">
    <property type="entry name" value="PH_domain"/>
</dbReference>
<feature type="domain" description="PH" evidence="1">
    <location>
        <begin position="1"/>
        <end position="22"/>
    </location>
</feature>
<dbReference type="Proteomes" id="UP000052982">
    <property type="component" value="Unassembled WGS sequence"/>
</dbReference>
<evidence type="ECO:0000259" key="1">
    <source>
        <dbReference type="PROSITE" id="PS50003"/>
    </source>
</evidence>
<dbReference type="EMBL" id="LMWW01000018">
    <property type="protein sequence ID" value="KUN84247.1"/>
    <property type="molecule type" value="Genomic_DNA"/>
</dbReference>
<evidence type="ECO:0000313" key="2">
    <source>
        <dbReference type="EMBL" id="KUN84247.1"/>
    </source>
</evidence>
<dbReference type="PROSITE" id="PS50003">
    <property type="entry name" value="PH_DOMAIN"/>
    <property type="match status" value="1"/>
</dbReference>
<keyword evidence="3" id="KW-1185">Reference proteome</keyword>
<sequence>MPSSARYEELAQWLRALRQRAGLTYRQMSELTELPRVAGPACSAVTLCRADSGAALPRQQVVETYAQVCGATRQEARLRWERAAVGAESAAGGPQSPAAPRAGRRLELVYHPAHLLEAMHRVRLAAGQPSLREMQKRARELGAGPLPRSTVADVLAGLRMPSEELLVAFVRVCGQHGQHVVQWRRAWARAVNAEPG</sequence>
<organism evidence="2 3">
    <name type="scientific">Streptomyces griseoruber</name>
    <dbReference type="NCBI Taxonomy" id="1943"/>
    <lineage>
        <taxon>Bacteria</taxon>
        <taxon>Bacillati</taxon>
        <taxon>Actinomycetota</taxon>
        <taxon>Actinomycetes</taxon>
        <taxon>Kitasatosporales</taxon>
        <taxon>Streptomycetaceae</taxon>
        <taxon>Streptomyces</taxon>
    </lineage>
</organism>
<dbReference type="Pfam" id="PF13560">
    <property type="entry name" value="HTH_31"/>
    <property type="match status" value="1"/>
</dbReference>
<dbReference type="AlphaFoldDB" id="A0A101T1V4"/>